<keyword evidence="9 19" id="KW-0863">Zinc-finger</keyword>
<feature type="transmembrane region" description="Helical" evidence="22">
    <location>
        <begin position="116"/>
        <end position="141"/>
    </location>
</feature>
<evidence type="ECO:0000259" key="23">
    <source>
        <dbReference type="PROSITE" id="PS50089"/>
    </source>
</evidence>
<comment type="subunit">
    <text evidence="20">Homodimer.</text>
</comment>
<comment type="caution">
    <text evidence="26">The sequence shown here is derived from an EMBL/GenBank/DDBJ whole genome shotgun (WGS) entry which is preliminary data.</text>
</comment>
<evidence type="ECO:0000256" key="15">
    <source>
        <dbReference type="ARBA" id="ARBA00023172"/>
    </source>
</evidence>
<dbReference type="PROSITE" id="PS00518">
    <property type="entry name" value="ZF_RING_1"/>
    <property type="match status" value="1"/>
</dbReference>
<comment type="catalytic activity">
    <reaction evidence="1 20">
        <text>S-ubiquitinyl-[E2 ubiquitin-conjugating enzyme]-L-cysteine + [acceptor protein]-L-lysine = [E2 ubiquitin-conjugating enzyme]-L-cysteine + N(6)-ubiquitinyl-[acceptor protein]-L-lysine.</text>
        <dbReference type="EC" id="2.3.2.27"/>
    </reaction>
</comment>
<dbReference type="EC" id="3.1.-.-" evidence="20"/>
<evidence type="ECO:0000256" key="12">
    <source>
        <dbReference type="ARBA" id="ARBA00022833"/>
    </source>
</evidence>
<keyword evidence="13 20" id="KW-0156">Chromatin regulator</keyword>
<evidence type="ECO:0000256" key="20">
    <source>
        <dbReference type="RuleBase" id="RU366024"/>
    </source>
</evidence>
<keyword evidence="15 18" id="KW-0233">DNA recombination</keyword>
<keyword evidence="7 20" id="KW-0479">Metal-binding</keyword>
<dbReference type="Pfam" id="PF00097">
    <property type="entry name" value="zf-C3HC4"/>
    <property type="match status" value="1"/>
</dbReference>
<accession>A0AAN8M3H0</accession>
<dbReference type="InterPro" id="IPR017907">
    <property type="entry name" value="Znf_RING_CS"/>
</dbReference>
<dbReference type="InterPro" id="IPR058554">
    <property type="entry name" value="RAG1_RNase_H"/>
</dbReference>
<dbReference type="GO" id="GO:0097519">
    <property type="term" value="C:DNA recombinase complex"/>
    <property type="evidence" value="ECO:0007669"/>
    <property type="project" value="TreeGrafter"/>
</dbReference>
<feature type="DNA-binding region" description="NBD" evidence="18">
    <location>
        <begin position="665"/>
        <end position="732"/>
    </location>
</feature>
<evidence type="ECO:0000256" key="14">
    <source>
        <dbReference type="ARBA" id="ARBA00023125"/>
    </source>
</evidence>
<dbReference type="PROSITE" id="PS51765">
    <property type="entry name" value="ZF_RAG1"/>
    <property type="match status" value="1"/>
</dbReference>
<evidence type="ECO:0000256" key="13">
    <source>
        <dbReference type="ARBA" id="ARBA00022853"/>
    </source>
</evidence>
<evidence type="ECO:0000256" key="19">
    <source>
        <dbReference type="PROSITE-ProRule" id="PRU01101"/>
    </source>
</evidence>
<feature type="domain" description="RING-type" evidence="23">
    <location>
        <begin position="554"/>
        <end position="593"/>
    </location>
</feature>
<dbReference type="CDD" id="cd16530">
    <property type="entry name" value="RING-HC_RAG1"/>
    <property type="match status" value="1"/>
</dbReference>
<evidence type="ECO:0000256" key="4">
    <source>
        <dbReference type="ARBA" id="ARBA00021277"/>
    </source>
</evidence>
<dbReference type="Gene3D" id="6.10.140.510">
    <property type="match status" value="1"/>
</dbReference>
<evidence type="ECO:0000256" key="9">
    <source>
        <dbReference type="ARBA" id="ARBA00022771"/>
    </source>
</evidence>
<feature type="compositionally biased region" description="Basic residues" evidence="21">
    <location>
        <begin position="460"/>
        <end position="471"/>
    </location>
</feature>
<dbReference type="Pfam" id="PF26024">
    <property type="entry name" value="RAG1_DNA-bd"/>
    <property type="match status" value="1"/>
</dbReference>
<dbReference type="GO" id="GO:0002250">
    <property type="term" value="P:adaptive immune response"/>
    <property type="evidence" value="ECO:0007669"/>
    <property type="project" value="TreeGrafter"/>
</dbReference>
<evidence type="ECO:0000256" key="17">
    <source>
        <dbReference type="ARBA" id="ARBA00023268"/>
    </source>
</evidence>
<dbReference type="GO" id="GO:1905347">
    <property type="term" value="C:endodeoxyribonuclease complex"/>
    <property type="evidence" value="ECO:0007669"/>
    <property type="project" value="TreeGrafter"/>
</dbReference>
<dbReference type="PANTHER" id="PTHR11539">
    <property type="entry name" value="VDJ RECOMBINATION ACTIVATING PROTEIN 1 RAG1"/>
    <property type="match status" value="1"/>
</dbReference>
<evidence type="ECO:0000256" key="7">
    <source>
        <dbReference type="ARBA" id="ARBA00022723"/>
    </source>
</evidence>
<keyword evidence="6 20" id="KW-0540">Nuclease</keyword>
<dbReference type="PROSITE" id="PS51487">
    <property type="entry name" value="NBD"/>
    <property type="match status" value="1"/>
</dbReference>
<dbReference type="GO" id="GO:0033077">
    <property type="term" value="P:T cell differentiation in thymus"/>
    <property type="evidence" value="ECO:0007669"/>
    <property type="project" value="UniProtKB-UniRule"/>
</dbReference>
<dbReference type="InterPro" id="IPR058555">
    <property type="entry name" value="RAG1_ZnC2"/>
</dbReference>
<keyword evidence="5 20" id="KW-0808">Transferase</keyword>
<dbReference type="SUPFAM" id="SSF57850">
    <property type="entry name" value="RING/U-box"/>
    <property type="match status" value="1"/>
</dbReference>
<comment type="function">
    <text evidence="20">Catalytic component of the RAG complex, a multiprotein complex that mediates the DNA cleavage phase during V(D)J recombination. V(D)J recombination assembles a diverse repertoire of immunoglobulin and T-cell receptor genes in developing B and T-lymphocytes through rearrangement of different V (variable), in some cases D (diversity), and J (joining) gene segments. In the RAG complex, RAG1 mediates the DNA-binding to the conserved recombination signal sequences (RSS) and catalyzes the DNA cleavage activities by introducing a double-strand break between the RSS and the adjacent coding segment. RAG2 is not a catalytic component but is required for all known catalytic activities. DNA cleavage occurs in 2 steps: a first nick is introduced in the top strand immediately upstream of the heptamer, generating a 3'-hydroxyl group that can attack the phosphodiester bond on the opposite strand in a direct transesterification reaction, thereby creating 4 DNA ends: 2 hairpin coding ends and 2 blunt, 5'-phosphorylated ends.</text>
</comment>
<dbReference type="InterPro" id="IPR001841">
    <property type="entry name" value="Znf_RING"/>
</dbReference>
<keyword evidence="14 18" id="KW-0238">DNA-binding</keyword>
<dbReference type="EMBL" id="JAGTTL010000009">
    <property type="protein sequence ID" value="KAK6318102.1"/>
    <property type="molecule type" value="Genomic_DNA"/>
</dbReference>
<dbReference type="InterPro" id="IPR058557">
    <property type="entry name" value="RAG1_C"/>
</dbReference>
<evidence type="ECO:0000259" key="25">
    <source>
        <dbReference type="PROSITE" id="PS51765"/>
    </source>
</evidence>
<dbReference type="Pfam" id="PF26104">
    <property type="entry name" value="RAG1_ZnH2"/>
    <property type="match status" value="1"/>
</dbReference>
<sequence>MKVLEVGDSVSQFRLAESCVGLAGCLCVAYSVWTPCWLNDQGLWSIGNNSTNTDSDGDQTGGIIFNALEAEQVFGVLSFFMAVNSGALCLVFALCWTSQTVRSYSNTRSLLMSGQALYPTVLLILTLGPTGFFFLLSWSLFTYQHRAEISDDFTCLGSSFWLGALGWALLLVALPVVFLVEQCVVPDILPDLMKAAEGWRGASQVPYVQRLFTVSHQHCHEDQSDEDVERGLRRALADTMEEGTLEKNAPRCSMPAELHHPYSKFSDWKFKLFRVRSMERAPLPGETQPERGALSGVVASAPLGETVGDVVGLPGSVMKLCLGGKSKENVEGPGKRVDLKLQEMDTHMNHLRCLCRLCGGALRKAKGPEHEVQGLLDEASRSALRRMGCKATSWPEVILKVFKVDVTGDMEVVHPSFFCQRCWTLAMRGGGFCSFSRTHVPEWRPHTTLCLLCHPKKPSLQRRGRKRRKPTRGAQRMAKRTKWDLQDNAATIGEKRAWRTVTDPHQGPGLRPWVRSSVQRAQWVKSITLCQKEHLSVRLLSEDLPVDFLSSVTCQVCDHLLSEPVQSPCRHLFCRSCIAKYICSLGPHCPACTLPCRPADLTAPAKGFLGVLHSLPLLCPRESCGEQVRLDSFRTHCLGHQLEEDNGEQRSPEKSLDNFLPVNKGGRPRQHLLSLTRRAQKHRLRDLKTQVKVFAEKEEGGDTKSVCLTLFLLALRAGNEHRQADELEAMMQGRGFGLHPAVCLAIRVNTFLSCSQYHKMYRTVKATSGRQIFQPLHTLRAAEKELLPGYHPFEWQPALKSVSTSCHVGIIDGLSGWVASVDDSPADTVTRRFRYDVALVSALKDLEEDIMEGLRERGLEDSACTSGFSVMIKESCDGMGDVSEKHGGGPAIPEKAVRFSFTIMSISIQAEGEDEAITIFREPKPNSEMSCKPLCLMFVDESDHETLTGVLGPVVAERNAMKHSRLILFVGGLSRSFRFHFRGTGYDEKMVREMEGLEASGSTYICTLCDSTRAEASHNMTLHSVTRSHDENLERYELWRTNPYSESAEELRDRVKGVSAKPFMETQPTLDALHCDIGNATEFYKIFQDEIGEVYHKANPSREQRRSWRAALDKQLRKKMKLKPVMRMNGNYARKLMTREAVEAVCELVHSEERQEALRELMGLYLQMKPVWRSTCPAKECPDQLCRYSYNSQRFAELLSTVFKYRYDGKITNYLHKTLAHVPEIVERDGSIGAWASEGNESGNKLFRRFRKMNARQSKTFELEDVLKHHWLYTSKYLQKFMEAHKNSAKALQATIDTMESQETQEDADMSLDVPDF</sequence>
<evidence type="ECO:0000259" key="24">
    <source>
        <dbReference type="PROSITE" id="PS51487"/>
    </source>
</evidence>
<dbReference type="InterPro" id="IPR018957">
    <property type="entry name" value="Znf_C3HC4_RING-type"/>
</dbReference>
<keyword evidence="22" id="KW-0472">Membrane</keyword>
<proteinExistence type="inferred from homology"/>
<dbReference type="Pfam" id="PF26101">
    <property type="entry name" value="RAG1_ZnC2"/>
    <property type="match status" value="1"/>
</dbReference>
<dbReference type="InterPro" id="IPR058552">
    <property type="entry name" value="RAG1_DNA-bd"/>
</dbReference>
<dbReference type="SMART" id="SM00184">
    <property type="entry name" value="RING"/>
    <property type="match status" value="1"/>
</dbReference>
<keyword evidence="22" id="KW-1133">Transmembrane helix</keyword>
<keyword evidence="8 20" id="KW-0255">Endonuclease</keyword>
<evidence type="ECO:0000256" key="22">
    <source>
        <dbReference type="SAM" id="Phobius"/>
    </source>
</evidence>
<organism evidence="26 27">
    <name type="scientific">Coregonus suidteri</name>
    <dbReference type="NCBI Taxonomy" id="861788"/>
    <lineage>
        <taxon>Eukaryota</taxon>
        <taxon>Metazoa</taxon>
        <taxon>Chordata</taxon>
        <taxon>Craniata</taxon>
        <taxon>Vertebrata</taxon>
        <taxon>Euteleostomi</taxon>
        <taxon>Actinopterygii</taxon>
        <taxon>Neopterygii</taxon>
        <taxon>Teleostei</taxon>
        <taxon>Protacanthopterygii</taxon>
        <taxon>Salmoniformes</taxon>
        <taxon>Salmonidae</taxon>
        <taxon>Coregoninae</taxon>
        <taxon>Coregonus</taxon>
    </lineage>
</organism>
<dbReference type="InterPro" id="IPR058556">
    <property type="entry name" value="RAG1_ZnH2"/>
</dbReference>
<evidence type="ECO:0000256" key="3">
    <source>
        <dbReference type="ARBA" id="ARBA00012483"/>
    </source>
</evidence>
<dbReference type="GO" id="GO:0005634">
    <property type="term" value="C:nucleus"/>
    <property type="evidence" value="ECO:0007669"/>
    <property type="project" value="UniProtKB-SubCell"/>
</dbReference>
<dbReference type="EC" id="2.3.2.27" evidence="3 20"/>
<dbReference type="GO" id="GO:0008270">
    <property type="term" value="F:zinc ion binding"/>
    <property type="evidence" value="ECO:0007669"/>
    <property type="project" value="UniProtKB-UniRule"/>
</dbReference>
<dbReference type="InterPro" id="IPR058553">
    <property type="entry name" value="RAG1_pre-RNase_H"/>
</dbReference>
<keyword evidence="17 20" id="KW-0511">Multifunctional enzyme</keyword>
<evidence type="ECO:0000313" key="26">
    <source>
        <dbReference type="EMBL" id="KAK6318102.1"/>
    </source>
</evidence>
<evidence type="ECO:0000313" key="27">
    <source>
        <dbReference type="Proteomes" id="UP001356427"/>
    </source>
</evidence>
<keyword evidence="22" id="KW-0812">Transmembrane</keyword>
<dbReference type="GO" id="GO:0042803">
    <property type="term" value="F:protein homodimerization activity"/>
    <property type="evidence" value="ECO:0007669"/>
    <property type="project" value="UniProtKB-UniRule"/>
</dbReference>
<comment type="similarity">
    <text evidence="18 20">Belongs to the RAG1 family.</text>
</comment>
<comment type="cofactor">
    <cofactor evidence="2 20">
        <name>Mg(2+)</name>
        <dbReference type="ChEBI" id="CHEBI:18420"/>
    </cofactor>
</comment>
<evidence type="ECO:0000256" key="1">
    <source>
        <dbReference type="ARBA" id="ARBA00000900"/>
    </source>
</evidence>
<name>A0AAN8M3H0_9TELE</name>
<keyword evidence="27" id="KW-1185">Reference proteome</keyword>
<protein>
    <recommendedName>
        <fullName evidence="4 20">V(D)J recombination-activating protein 1</fullName>
        <ecNumber evidence="3 20">2.3.2.27</ecNumber>
        <ecNumber evidence="20">3.1.-.-</ecNumber>
    </recommendedName>
</protein>
<dbReference type="InterPro" id="IPR023336">
    <property type="entry name" value="RAG_nonamer-bd_dom"/>
</dbReference>
<evidence type="ECO:0000256" key="2">
    <source>
        <dbReference type="ARBA" id="ARBA00001946"/>
    </source>
</evidence>
<dbReference type="Proteomes" id="UP001356427">
    <property type="component" value="Unassembled WGS sequence"/>
</dbReference>
<evidence type="ECO:0000256" key="5">
    <source>
        <dbReference type="ARBA" id="ARBA00022679"/>
    </source>
</evidence>
<evidence type="ECO:0000256" key="21">
    <source>
        <dbReference type="SAM" id="MobiDB-lite"/>
    </source>
</evidence>
<dbReference type="Pfam" id="PF26105">
    <property type="entry name" value="RAG1_C"/>
    <property type="match status" value="1"/>
</dbReference>
<dbReference type="PANTHER" id="PTHR11539:SF0">
    <property type="entry name" value="V(D)J RECOMBINATION-ACTIVATING PROTEIN 1"/>
    <property type="match status" value="1"/>
</dbReference>
<keyword evidence="10 20" id="KW-0833">Ubl conjugation pathway</keyword>
<evidence type="ECO:0000256" key="11">
    <source>
        <dbReference type="ARBA" id="ARBA00022801"/>
    </source>
</evidence>
<dbReference type="InterPro" id="IPR058558">
    <property type="entry name" value="RING-HC_RAG1"/>
</dbReference>
<dbReference type="GO" id="GO:0043565">
    <property type="term" value="F:sequence-specific DNA binding"/>
    <property type="evidence" value="ECO:0007669"/>
    <property type="project" value="UniProtKB-UniRule"/>
</dbReference>
<dbReference type="InterPro" id="IPR024627">
    <property type="entry name" value="RAG1"/>
</dbReference>
<evidence type="ECO:0000256" key="8">
    <source>
        <dbReference type="ARBA" id="ARBA00022759"/>
    </source>
</evidence>
<dbReference type="InterPro" id="IPR013083">
    <property type="entry name" value="Znf_RING/FYVE/PHD"/>
</dbReference>
<feature type="transmembrane region" description="Helical" evidence="22">
    <location>
        <begin position="153"/>
        <end position="180"/>
    </location>
</feature>
<comment type="cofactor">
    <cofactor evidence="20">
        <name>Mn(2+)</name>
        <dbReference type="ChEBI" id="CHEBI:29035"/>
    </cofactor>
    <text evidence="20">Binds 1 divalent metal cation per subunit. Mg(2+) or Mn(2+).</text>
</comment>
<dbReference type="Pfam" id="PF26100">
    <property type="entry name" value="RAG1_RNase_H"/>
    <property type="match status" value="1"/>
</dbReference>
<comment type="domain">
    <text evidence="18">The NBD (nonamer binding) DNA-binding domain mediates the specific binding to the nonamer RSS motif by forming a tightly interwoven homodimer that binds and synapses 2 nonamer elements, with each NBD making contact with both DNA molecules. Each RSS is composed of well-conserved heptamer (consensus 5'-CACAGTG-3') and nonamer (consensus 5'-ACAAAAACC-3') sequences separated by a spacer of either 12 bp or 23 bp.</text>
</comment>
<reference evidence="26 27" key="1">
    <citation type="submission" date="2021-04" db="EMBL/GenBank/DDBJ databases">
        <authorList>
            <person name="De Guttry C."/>
            <person name="Zahm M."/>
            <person name="Klopp C."/>
            <person name="Cabau C."/>
            <person name="Louis A."/>
            <person name="Berthelot C."/>
            <person name="Parey E."/>
            <person name="Roest Crollius H."/>
            <person name="Montfort J."/>
            <person name="Robinson-Rechavi M."/>
            <person name="Bucao C."/>
            <person name="Bouchez O."/>
            <person name="Gislard M."/>
            <person name="Lluch J."/>
            <person name="Milhes M."/>
            <person name="Lampietro C."/>
            <person name="Lopez Roques C."/>
            <person name="Donnadieu C."/>
            <person name="Braasch I."/>
            <person name="Desvignes T."/>
            <person name="Postlethwait J."/>
            <person name="Bobe J."/>
            <person name="Wedekind C."/>
            <person name="Guiguen Y."/>
        </authorList>
    </citation>
    <scope>NUCLEOTIDE SEQUENCE [LARGE SCALE GENOMIC DNA]</scope>
    <source>
        <strain evidence="26">Cs_M1</strain>
        <tissue evidence="26">Blood</tissue>
    </source>
</reference>
<dbReference type="PROSITE" id="PS50089">
    <property type="entry name" value="ZF_RING_2"/>
    <property type="match status" value="1"/>
</dbReference>
<keyword evidence="11 20" id="KW-0378">Hydrolase</keyword>
<dbReference type="InterPro" id="IPR019485">
    <property type="entry name" value="RAG1_Znf"/>
</dbReference>
<evidence type="ECO:0000256" key="6">
    <source>
        <dbReference type="ARBA" id="ARBA00022722"/>
    </source>
</evidence>
<evidence type="ECO:0000256" key="18">
    <source>
        <dbReference type="PROSITE-ProRule" id="PRU00820"/>
    </source>
</evidence>
<evidence type="ECO:0000256" key="10">
    <source>
        <dbReference type="ARBA" id="ARBA00022786"/>
    </source>
</evidence>
<dbReference type="Pfam" id="PF12940">
    <property type="entry name" value="RAG1"/>
    <property type="match status" value="1"/>
</dbReference>
<feature type="transmembrane region" description="Helical" evidence="22">
    <location>
        <begin position="73"/>
        <end position="96"/>
    </location>
</feature>
<dbReference type="Gene3D" id="3.30.40.10">
    <property type="entry name" value="Zinc/RING finger domain, C3HC4 (zinc finger)"/>
    <property type="match status" value="1"/>
</dbReference>
<feature type="domain" description="NBD" evidence="24">
    <location>
        <begin position="665"/>
        <end position="732"/>
    </location>
</feature>
<dbReference type="Pfam" id="PF12560">
    <property type="entry name" value="RAG1_imp_bd"/>
    <property type="match status" value="1"/>
</dbReference>
<feature type="region of interest" description="Disordered" evidence="21">
    <location>
        <begin position="460"/>
        <end position="480"/>
    </location>
</feature>
<feature type="domain" description="RAG1-type" evidence="25">
    <location>
        <begin position="615"/>
        <end position="644"/>
    </location>
</feature>
<gene>
    <name evidence="26" type="ORF">J4Q44_G00113930</name>
</gene>
<dbReference type="GO" id="GO:0006325">
    <property type="term" value="P:chromatin organization"/>
    <property type="evidence" value="ECO:0007669"/>
    <property type="project" value="UniProtKB-KW"/>
</dbReference>
<dbReference type="GO" id="GO:0061630">
    <property type="term" value="F:ubiquitin protein ligase activity"/>
    <property type="evidence" value="ECO:0007669"/>
    <property type="project" value="UniProtKB-UniRule"/>
</dbReference>
<dbReference type="GO" id="GO:0033151">
    <property type="term" value="P:V(D)J recombination"/>
    <property type="evidence" value="ECO:0007669"/>
    <property type="project" value="UniProtKB-UniRule"/>
</dbReference>
<evidence type="ECO:0000256" key="16">
    <source>
        <dbReference type="ARBA" id="ARBA00023242"/>
    </source>
</evidence>
<keyword evidence="12 20" id="KW-0862">Zinc</keyword>
<comment type="subcellular location">
    <subcellularLocation>
        <location evidence="18 20">Nucleus</location>
    </subcellularLocation>
</comment>
<dbReference type="InterPro" id="IPR035714">
    <property type="entry name" value="RAG1_imp-bd"/>
</dbReference>
<keyword evidence="16 18" id="KW-0539">Nucleus</keyword>
<dbReference type="GO" id="GO:1990238">
    <property type="term" value="F:double-stranded DNA endonuclease activity"/>
    <property type="evidence" value="ECO:0007669"/>
    <property type="project" value="TreeGrafter"/>
</dbReference>
<dbReference type="GO" id="GO:0042393">
    <property type="term" value="F:histone binding"/>
    <property type="evidence" value="ECO:0007669"/>
    <property type="project" value="UniProtKB-UniRule"/>
</dbReference>
<dbReference type="GO" id="GO:0030183">
    <property type="term" value="P:B cell differentiation"/>
    <property type="evidence" value="ECO:0007669"/>
    <property type="project" value="UniProtKB-UniRule"/>
</dbReference>
<dbReference type="Pfam" id="PF26025">
    <property type="entry name" value="RAG1_pre-RNase_H"/>
    <property type="match status" value="1"/>
</dbReference>